<evidence type="ECO:0000313" key="2">
    <source>
        <dbReference type="EMBL" id="MBB3773321.1"/>
    </source>
</evidence>
<dbReference type="InterPro" id="IPR052516">
    <property type="entry name" value="N-heterocyclic_Hydroxylase"/>
</dbReference>
<accession>A0A839ZER5</accession>
<dbReference type="SMART" id="SM01008">
    <property type="entry name" value="Ald_Xan_dh_C"/>
    <property type="match status" value="1"/>
</dbReference>
<dbReference type="PIRSF" id="PIRSF036389">
    <property type="entry name" value="IOR_B"/>
    <property type="match status" value="1"/>
</dbReference>
<gene>
    <name evidence="2" type="ORF">FHS55_003954</name>
</gene>
<organism evidence="2 3">
    <name type="scientific">Ancylobacter tetraedralis</name>
    <dbReference type="NCBI Taxonomy" id="217068"/>
    <lineage>
        <taxon>Bacteria</taxon>
        <taxon>Pseudomonadati</taxon>
        <taxon>Pseudomonadota</taxon>
        <taxon>Alphaproteobacteria</taxon>
        <taxon>Hyphomicrobiales</taxon>
        <taxon>Xanthobacteraceae</taxon>
        <taxon>Ancylobacter</taxon>
    </lineage>
</organism>
<dbReference type="Pfam" id="PF20256">
    <property type="entry name" value="MoCoBD_2"/>
    <property type="match status" value="2"/>
</dbReference>
<dbReference type="InterPro" id="IPR037165">
    <property type="entry name" value="AldOxase/xan_DH_Mopterin-bd_sf"/>
</dbReference>
<dbReference type="InterPro" id="IPR000674">
    <property type="entry name" value="Ald_Oxase/Xan_DH_a/b"/>
</dbReference>
<dbReference type="PANTHER" id="PTHR47495">
    <property type="entry name" value="ALDEHYDE DEHYDROGENASE"/>
    <property type="match status" value="1"/>
</dbReference>
<dbReference type="Pfam" id="PF02738">
    <property type="entry name" value="MoCoBD_1"/>
    <property type="match status" value="1"/>
</dbReference>
<dbReference type="Proteomes" id="UP000533469">
    <property type="component" value="Unassembled WGS sequence"/>
</dbReference>
<dbReference type="InterPro" id="IPR008274">
    <property type="entry name" value="AldOxase/xan_DH_MoCoBD1"/>
</dbReference>
<sequence length="749" mass="79961">MSHAISRRDVLRGTGALVLAFSLSRHAFALTETGASETALRGLPGSLDSTPLLDAWIGIDAGGNATIFTGKAELGQGIKTALLQVAAEELKLPLPRLTLVTADTGRTPNEGYTAASHSVQESGTAIRNAAAQVREILIGEAARRAGVGIDRLTARAGVVTGPDGVRYGYGQLVSDQLLHVDAQPTSILTDPRDFTVMDRPVPRVDIPAKVTGGAAYVQDMRLPGMVHGRIVRPPSYGALLLSVDAGPVEAMPGVIKVVRDGSFLGVIADKEWTAIQAMRRLAARAQWEETAQLPDEARLPEALMALPSRDQTILDVGQPDVPSYAINALFSRPYLAHGSIGPSCAIAHADDDALTVWTHTQGVYPLRNALATLFGMPQEKVRCIHVEGAGCYGQNGADDAGADAAMLARALPGRPVRVQWMREQEHAWEPFGPGMAAHIRATLGPDGSIAAWQHEVWSQSHMMRPGPPGTLLAARDIAHPFPPPPPVDLPMPEGGGDRNAIPLYVLPNARAVNHFLPEMPLRGSSMRSLGGYLNVFAIESTMDDLARLAGQDPVNFRLRHLKDERAIAVITTTAERFGWKERPRPPAGSGYGFGFARYKNLEAYCAVALEIAIDQDTGRTVILRAVAAVDTGQVVNPDGVRNQIEGGIVQAASWTLFEGVRFDRRRVTSVDWAAYPILRFAHVPRAVEVHVIDRPGLPFLGSGEAAQGPTGAALANAIRDVTGARLRALPLDAAKVQAAMLAASFKAAR</sequence>
<evidence type="ECO:0000259" key="1">
    <source>
        <dbReference type="SMART" id="SM01008"/>
    </source>
</evidence>
<proteinExistence type="predicted"/>
<dbReference type="EMBL" id="JACICD010000009">
    <property type="protein sequence ID" value="MBB3773321.1"/>
    <property type="molecule type" value="Genomic_DNA"/>
</dbReference>
<dbReference type="AlphaFoldDB" id="A0A839ZER5"/>
<dbReference type="Gene3D" id="3.30.365.10">
    <property type="entry name" value="Aldehyde oxidase/xanthine dehydrogenase, molybdopterin binding domain"/>
    <property type="match status" value="4"/>
</dbReference>
<dbReference type="SUPFAM" id="SSF56003">
    <property type="entry name" value="Molybdenum cofactor-binding domain"/>
    <property type="match status" value="2"/>
</dbReference>
<dbReference type="PANTHER" id="PTHR47495:SF1">
    <property type="entry name" value="BLL3820 PROTEIN"/>
    <property type="match status" value="1"/>
</dbReference>
<dbReference type="RefSeq" id="WP_183191463.1">
    <property type="nucleotide sequence ID" value="NZ_JACICD010000009.1"/>
</dbReference>
<reference evidence="2 3" key="1">
    <citation type="submission" date="2020-08" db="EMBL/GenBank/DDBJ databases">
        <title>Genomic Encyclopedia of Type Strains, Phase IV (KMG-IV): sequencing the most valuable type-strain genomes for metagenomic binning, comparative biology and taxonomic classification.</title>
        <authorList>
            <person name="Goeker M."/>
        </authorList>
    </citation>
    <scope>NUCLEOTIDE SEQUENCE [LARGE SCALE GENOMIC DNA]</scope>
    <source>
        <strain evidence="2 3">DSM 5895</strain>
    </source>
</reference>
<feature type="domain" description="Aldehyde oxidase/xanthine dehydrogenase a/b hammerhead" evidence="1">
    <location>
        <begin position="211"/>
        <end position="291"/>
    </location>
</feature>
<dbReference type="PROSITE" id="PS51318">
    <property type="entry name" value="TAT"/>
    <property type="match status" value="1"/>
</dbReference>
<dbReference type="InterPro" id="IPR046867">
    <property type="entry name" value="AldOxase/xan_DH_MoCoBD2"/>
</dbReference>
<keyword evidence="3" id="KW-1185">Reference proteome</keyword>
<comment type="caution">
    <text evidence="2">The sequence shown here is derived from an EMBL/GenBank/DDBJ whole genome shotgun (WGS) entry which is preliminary data.</text>
</comment>
<name>A0A839ZER5_9HYPH</name>
<dbReference type="Gene3D" id="3.90.1170.50">
    <property type="entry name" value="Aldehyde oxidase/xanthine dehydrogenase, a/b hammerhead"/>
    <property type="match status" value="1"/>
</dbReference>
<protein>
    <submittedName>
        <fullName evidence="2">CO/xanthine dehydrogenase Mo-binding subunit</fullName>
    </submittedName>
</protein>
<dbReference type="InterPro" id="IPR006311">
    <property type="entry name" value="TAT_signal"/>
</dbReference>
<evidence type="ECO:0000313" key="3">
    <source>
        <dbReference type="Proteomes" id="UP000533469"/>
    </source>
</evidence>
<dbReference type="InterPro" id="IPR012368">
    <property type="entry name" value="OxRdtase_Mopterin-bd_su_IorB"/>
</dbReference>
<dbReference type="GO" id="GO:0016491">
    <property type="term" value="F:oxidoreductase activity"/>
    <property type="evidence" value="ECO:0007669"/>
    <property type="project" value="InterPro"/>
</dbReference>